<dbReference type="EMBL" id="BAABME010008703">
    <property type="protein sequence ID" value="GAA0173643.1"/>
    <property type="molecule type" value="Genomic_DNA"/>
</dbReference>
<accession>A0AAV3RFB3</accession>
<sequence>MCCDKNLFLTPIQLKQPMSIALPNGPNFDKLQPRAYKAVFLGYVPTQKAIFPFQFLPKCHLCSHDVTKMVVIKLVKAVNTDEIEEVTQHVELNESSSAPEPVRKSTRPKIKSSWLQDYVNTANTSSSTVFTSPHVPATIPFVDVPQSLSDHSAFLANIVYDREPTSYKKASTSPKWIEATEKELKALTDT</sequence>
<dbReference type="AlphaFoldDB" id="A0AAV3RFB3"/>
<keyword evidence="2" id="KW-1185">Reference proteome</keyword>
<reference evidence="1 2" key="1">
    <citation type="submission" date="2024-01" db="EMBL/GenBank/DDBJ databases">
        <title>The complete chloroplast genome sequence of Lithospermum erythrorhizon: insights into the phylogenetic relationship among Boraginaceae species and the maternal lineages of purple gromwells.</title>
        <authorList>
            <person name="Okada T."/>
            <person name="Watanabe K."/>
        </authorList>
    </citation>
    <scope>NUCLEOTIDE SEQUENCE [LARGE SCALE GENOMIC DNA]</scope>
</reference>
<protein>
    <recommendedName>
        <fullName evidence="3">Retrovirus-related Pol polyprotein from transposon TNT 1-94</fullName>
    </recommendedName>
</protein>
<evidence type="ECO:0008006" key="3">
    <source>
        <dbReference type="Google" id="ProtNLM"/>
    </source>
</evidence>
<name>A0AAV3RFB3_LITER</name>
<organism evidence="1 2">
    <name type="scientific">Lithospermum erythrorhizon</name>
    <name type="common">Purple gromwell</name>
    <name type="synonym">Lithospermum officinale var. erythrorhizon</name>
    <dbReference type="NCBI Taxonomy" id="34254"/>
    <lineage>
        <taxon>Eukaryota</taxon>
        <taxon>Viridiplantae</taxon>
        <taxon>Streptophyta</taxon>
        <taxon>Embryophyta</taxon>
        <taxon>Tracheophyta</taxon>
        <taxon>Spermatophyta</taxon>
        <taxon>Magnoliopsida</taxon>
        <taxon>eudicotyledons</taxon>
        <taxon>Gunneridae</taxon>
        <taxon>Pentapetalae</taxon>
        <taxon>asterids</taxon>
        <taxon>lamiids</taxon>
        <taxon>Boraginales</taxon>
        <taxon>Boraginaceae</taxon>
        <taxon>Boraginoideae</taxon>
        <taxon>Lithospermeae</taxon>
        <taxon>Lithospermum</taxon>
    </lineage>
</organism>
<gene>
    <name evidence="1" type="ORF">LIER_27218</name>
</gene>
<evidence type="ECO:0000313" key="1">
    <source>
        <dbReference type="EMBL" id="GAA0173643.1"/>
    </source>
</evidence>
<proteinExistence type="predicted"/>
<dbReference type="Proteomes" id="UP001454036">
    <property type="component" value="Unassembled WGS sequence"/>
</dbReference>
<evidence type="ECO:0000313" key="2">
    <source>
        <dbReference type="Proteomes" id="UP001454036"/>
    </source>
</evidence>
<comment type="caution">
    <text evidence="1">The sequence shown here is derived from an EMBL/GenBank/DDBJ whole genome shotgun (WGS) entry which is preliminary data.</text>
</comment>